<organism evidence="1 2">
    <name type="scientific">Characodon lateralis</name>
    <dbReference type="NCBI Taxonomy" id="208331"/>
    <lineage>
        <taxon>Eukaryota</taxon>
        <taxon>Metazoa</taxon>
        <taxon>Chordata</taxon>
        <taxon>Craniata</taxon>
        <taxon>Vertebrata</taxon>
        <taxon>Euteleostomi</taxon>
        <taxon>Actinopterygii</taxon>
        <taxon>Neopterygii</taxon>
        <taxon>Teleostei</taxon>
        <taxon>Neoteleostei</taxon>
        <taxon>Acanthomorphata</taxon>
        <taxon>Ovalentaria</taxon>
        <taxon>Atherinomorphae</taxon>
        <taxon>Cyprinodontiformes</taxon>
        <taxon>Goodeidae</taxon>
        <taxon>Characodon</taxon>
    </lineage>
</organism>
<proteinExistence type="predicted"/>
<evidence type="ECO:0000313" key="1">
    <source>
        <dbReference type="EMBL" id="MED6275993.1"/>
    </source>
</evidence>
<dbReference type="EMBL" id="JAHUTJ010030339">
    <property type="protein sequence ID" value="MED6275993.1"/>
    <property type="molecule type" value="Genomic_DNA"/>
</dbReference>
<protein>
    <submittedName>
        <fullName evidence="1">Uncharacterized protein</fullName>
    </submittedName>
</protein>
<evidence type="ECO:0000313" key="2">
    <source>
        <dbReference type="Proteomes" id="UP001352852"/>
    </source>
</evidence>
<sequence length="131" mass="14287">MERVLGKQDGCWYGESVIGRGEVMVCQVPLYYWRTLSFGRIGNEAMKCPCVLQYKHCLDAILRWRSLGESRVRPICMGSDSGEGKSGAGRGAAGELRGACGLTAMLSKRDLLLSLSLLSIRVANAITRSKS</sequence>
<accession>A0ABU7DLP5</accession>
<comment type="caution">
    <text evidence="1">The sequence shown here is derived from an EMBL/GenBank/DDBJ whole genome shotgun (WGS) entry which is preliminary data.</text>
</comment>
<reference evidence="1 2" key="1">
    <citation type="submission" date="2021-06" db="EMBL/GenBank/DDBJ databases">
        <authorList>
            <person name="Palmer J.M."/>
        </authorList>
    </citation>
    <scope>NUCLEOTIDE SEQUENCE [LARGE SCALE GENOMIC DNA]</scope>
    <source>
        <strain evidence="1 2">CL_MEX2019</strain>
        <tissue evidence="1">Muscle</tissue>
    </source>
</reference>
<name>A0ABU7DLP5_9TELE</name>
<keyword evidence="2" id="KW-1185">Reference proteome</keyword>
<dbReference type="Proteomes" id="UP001352852">
    <property type="component" value="Unassembled WGS sequence"/>
</dbReference>
<gene>
    <name evidence="1" type="ORF">CHARACLAT_032390</name>
</gene>